<dbReference type="SUPFAM" id="SSF46785">
    <property type="entry name" value="Winged helix' DNA-binding domain"/>
    <property type="match status" value="1"/>
</dbReference>
<evidence type="ECO:0000256" key="1">
    <source>
        <dbReference type="ARBA" id="ARBA00009437"/>
    </source>
</evidence>
<accession>A0A839T239</accession>
<dbReference type="PANTHER" id="PTHR30579:SF7">
    <property type="entry name" value="HTH-TYPE TRANSCRIPTIONAL REGULATOR LRHA-RELATED"/>
    <property type="match status" value="1"/>
</dbReference>
<dbReference type="Gene3D" id="1.10.10.10">
    <property type="entry name" value="Winged helix-like DNA-binding domain superfamily/Winged helix DNA-binding domain"/>
    <property type="match status" value="1"/>
</dbReference>
<dbReference type="InterPro" id="IPR036388">
    <property type="entry name" value="WH-like_DNA-bd_sf"/>
</dbReference>
<dbReference type="GO" id="GO:0003700">
    <property type="term" value="F:DNA-binding transcription factor activity"/>
    <property type="evidence" value="ECO:0007669"/>
    <property type="project" value="InterPro"/>
</dbReference>
<proteinExistence type="inferred from homology"/>
<dbReference type="InterPro" id="IPR036390">
    <property type="entry name" value="WH_DNA-bd_sf"/>
</dbReference>
<dbReference type="Gene3D" id="3.40.190.10">
    <property type="entry name" value="Periplasmic binding protein-like II"/>
    <property type="match status" value="2"/>
</dbReference>
<evidence type="ECO:0000313" key="7">
    <source>
        <dbReference type="Proteomes" id="UP000549250"/>
    </source>
</evidence>
<dbReference type="SUPFAM" id="SSF53850">
    <property type="entry name" value="Periplasmic binding protein-like II"/>
    <property type="match status" value="1"/>
</dbReference>
<dbReference type="EMBL" id="JACHXI010000001">
    <property type="protein sequence ID" value="MBB3102015.1"/>
    <property type="molecule type" value="Genomic_DNA"/>
</dbReference>
<dbReference type="PANTHER" id="PTHR30579">
    <property type="entry name" value="TRANSCRIPTIONAL REGULATOR"/>
    <property type="match status" value="1"/>
</dbReference>
<organism evidence="6 7">
    <name type="scientific">Azomonas macrocytogenes</name>
    <name type="common">Azotobacter macrocytogenes</name>
    <dbReference type="NCBI Taxonomy" id="69962"/>
    <lineage>
        <taxon>Bacteria</taxon>
        <taxon>Pseudomonadati</taxon>
        <taxon>Pseudomonadota</taxon>
        <taxon>Gammaproteobacteria</taxon>
        <taxon>Pseudomonadales</taxon>
        <taxon>Pseudomonadaceae</taxon>
        <taxon>Azomonas</taxon>
    </lineage>
</organism>
<dbReference type="FunFam" id="1.10.10.10:FF:000001">
    <property type="entry name" value="LysR family transcriptional regulator"/>
    <property type="match status" value="1"/>
</dbReference>
<comment type="caution">
    <text evidence="6">The sequence shown here is derived from an EMBL/GenBank/DDBJ whole genome shotgun (WGS) entry which is preliminary data.</text>
</comment>
<feature type="domain" description="HTH lysR-type" evidence="5">
    <location>
        <begin position="16"/>
        <end position="69"/>
    </location>
</feature>
<evidence type="ECO:0000256" key="2">
    <source>
        <dbReference type="ARBA" id="ARBA00023015"/>
    </source>
</evidence>
<dbReference type="PROSITE" id="PS50931">
    <property type="entry name" value="HTH_LYSR"/>
    <property type="match status" value="1"/>
</dbReference>
<evidence type="ECO:0000313" key="6">
    <source>
        <dbReference type="EMBL" id="MBB3102015.1"/>
    </source>
</evidence>
<sequence length="297" mass="32242">MDSYPDSAAASLEVVLLRTFLEVVDTGGFALAAERLALTPSAVSGHIKRLEQSTATRLLARTTRRFELTPAGELLYAYARNIVDLEREVRARLRGSPIKGRLRIGASEDFAGTWLPRVLQTFHRWHPGASIELKVGVTANLLRQQAGEQLDVVFGKQCSRTADTGELMWEEDLVWAYGADQHFDSSAVVPLAVFPEPCVYRESALAALGSCARPWRLAFESSSMAGCLAAATAGFAVTPIARSQLHSGLQVLSTPEGMPDLPRVQFHAFARSDGPAVQALVSAVREVGQRHRFAVGT</sequence>
<dbReference type="Pfam" id="PF03466">
    <property type="entry name" value="LysR_substrate"/>
    <property type="match status" value="1"/>
</dbReference>
<dbReference type="InterPro" id="IPR000847">
    <property type="entry name" value="LysR_HTH_N"/>
</dbReference>
<evidence type="ECO:0000259" key="5">
    <source>
        <dbReference type="PROSITE" id="PS50931"/>
    </source>
</evidence>
<name>A0A839T239_AZOMA</name>
<dbReference type="InterPro" id="IPR050176">
    <property type="entry name" value="LTTR"/>
</dbReference>
<keyword evidence="7" id="KW-1185">Reference proteome</keyword>
<keyword evidence="4" id="KW-0804">Transcription</keyword>
<dbReference type="GO" id="GO:0003677">
    <property type="term" value="F:DNA binding"/>
    <property type="evidence" value="ECO:0007669"/>
    <property type="project" value="UniProtKB-KW"/>
</dbReference>
<protein>
    <submittedName>
        <fullName evidence="6">DNA-binding transcriptional LysR family regulator</fullName>
    </submittedName>
</protein>
<dbReference type="AlphaFoldDB" id="A0A839T239"/>
<dbReference type="InterPro" id="IPR005119">
    <property type="entry name" value="LysR_subst-bd"/>
</dbReference>
<gene>
    <name evidence="6" type="ORF">FHR87_000375</name>
</gene>
<dbReference type="Pfam" id="PF00126">
    <property type="entry name" value="HTH_1"/>
    <property type="match status" value="1"/>
</dbReference>
<keyword evidence="3 6" id="KW-0238">DNA-binding</keyword>
<keyword evidence="2" id="KW-0805">Transcription regulation</keyword>
<dbReference type="RefSeq" id="WP_183164979.1">
    <property type="nucleotide sequence ID" value="NZ_JACHXI010000001.1"/>
</dbReference>
<dbReference type="Proteomes" id="UP000549250">
    <property type="component" value="Unassembled WGS sequence"/>
</dbReference>
<reference evidence="6 7" key="1">
    <citation type="submission" date="2020-08" db="EMBL/GenBank/DDBJ databases">
        <title>Genomic Encyclopedia of Type Strains, Phase III (KMG-III): the genomes of soil and plant-associated and newly described type strains.</title>
        <authorList>
            <person name="Whitman W."/>
        </authorList>
    </citation>
    <scope>NUCLEOTIDE SEQUENCE [LARGE SCALE GENOMIC DNA]</scope>
    <source>
        <strain evidence="6 7">CECT 4462</strain>
    </source>
</reference>
<evidence type="ECO:0000256" key="4">
    <source>
        <dbReference type="ARBA" id="ARBA00023163"/>
    </source>
</evidence>
<evidence type="ECO:0000256" key="3">
    <source>
        <dbReference type="ARBA" id="ARBA00023125"/>
    </source>
</evidence>
<comment type="similarity">
    <text evidence="1">Belongs to the LysR transcriptional regulatory family.</text>
</comment>